<dbReference type="InterPro" id="IPR029903">
    <property type="entry name" value="RmlD-like-bd"/>
</dbReference>
<dbReference type="PANTHER" id="PTHR10491">
    <property type="entry name" value="DTDP-4-DEHYDRORHAMNOSE REDUCTASE"/>
    <property type="match status" value="1"/>
</dbReference>
<dbReference type="CDD" id="cd05254">
    <property type="entry name" value="dTDP_HR_like_SDR_e"/>
    <property type="match status" value="1"/>
</dbReference>
<dbReference type="AlphaFoldDB" id="A0A9D1EGZ2"/>
<evidence type="ECO:0000313" key="5">
    <source>
        <dbReference type="Proteomes" id="UP000886841"/>
    </source>
</evidence>
<dbReference type="PANTHER" id="PTHR10491:SF4">
    <property type="entry name" value="METHIONINE ADENOSYLTRANSFERASE 2 SUBUNIT BETA"/>
    <property type="match status" value="1"/>
</dbReference>
<organism evidence="4 5">
    <name type="scientific">Candidatus Egerieimonas intestinavium</name>
    <dbReference type="NCBI Taxonomy" id="2840777"/>
    <lineage>
        <taxon>Bacteria</taxon>
        <taxon>Bacillati</taxon>
        <taxon>Bacillota</taxon>
        <taxon>Clostridia</taxon>
        <taxon>Lachnospirales</taxon>
        <taxon>Lachnospiraceae</taxon>
        <taxon>Lachnospiraceae incertae sedis</taxon>
        <taxon>Candidatus Egerieimonas</taxon>
    </lineage>
</organism>
<gene>
    <name evidence="4" type="primary">rfbD</name>
    <name evidence="4" type="ORF">IAB98_00320</name>
</gene>
<comment type="pathway">
    <text evidence="2">Carbohydrate biosynthesis; dTDP-L-rhamnose biosynthesis.</text>
</comment>
<sequence length="286" mass="31631">MENLTTKKMWIVGVSGQIGAALAELLTEKGISFTGTGQAEVDVTNAGQVMAFAQENKPEIIFNCTGMTDVELCERRRDEAFKVNALGARNLSMVAAQLGAVLVQISTDDVFAGAGQEELTEFDATMPRSVYGKSKLAGETFVRDMAPKFLIVRSSWVYGKGDNFIERVLKMAGEHSHLKISNTQFASPTSASEIAKTIWRLLEAGAYGTFHITCRGYCSRYEFAQEILKLAGKKVDLQPVFMESMDAMMRPAYSVLDNMMLRISGIEQPKFWKDALKEYMEARGQA</sequence>
<comment type="function">
    <text evidence="2">Catalyzes the reduction of dTDP-6-deoxy-L-lyxo-4-hexulose to yield dTDP-L-rhamnose.</text>
</comment>
<dbReference type="SUPFAM" id="SSF51735">
    <property type="entry name" value="NAD(P)-binding Rossmann-fold domains"/>
    <property type="match status" value="1"/>
</dbReference>
<feature type="domain" description="RmlD-like substrate binding" evidence="3">
    <location>
        <begin position="9"/>
        <end position="281"/>
    </location>
</feature>
<keyword evidence="2" id="KW-0521">NADP</keyword>
<dbReference type="Gene3D" id="3.90.25.10">
    <property type="entry name" value="UDP-galactose 4-epimerase, domain 1"/>
    <property type="match status" value="1"/>
</dbReference>
<reference evidence="4" key="2">
    <citation type="journal article" date="2021" name="PeerJ">
        <title>Extensive microbial diversity within the chicken gut microbiome revealed by metagenomics and culture.</title>
        <authorList>
            <person name="Gilroy R."/>
            <person name="Ravi A."/>
            <person name="Getino M."/>
            <person name="Pursley I."/>
            <person name="Horton D.L."/>
            <person name="Alikhan N.F."/>
            <person name="Baker D."/>
            <person name="Gharbi K."/>
            <person name="Hall N."/>
            <person name="Watson M."/>
            <person name="Adriaenssens E.M."/>
            <person name="Foster-Nyarko E."/>
            <person name="Jarju S."/>
            <person name="Secka A."/>
            <person name="Antonio M."/>
            <person name="Oren A."/>
            <person name="Chaudhuri R.R."/>
            <person name="La Ragione R."/>
            <person name="Hildebrand F."/>
            <person name="Pallen M.J."/>
        </authorList>
    </citation>
    <scope>NUCLEOTIDE SEQUENCE</scope>
    <source>
        <strain evidence="4">ChiSxjej1B13-7041</strain>
    </source>
</reference>
<evidence type="ECO:0000313" key="4">
    <source>
        <dbReference type="EMBL" id="HIR91848.1"/>
    </source>
</evidence>
<evidence type="ECO:0000256" key="1">
    <source>
        <dbReference type="ARBA" id="ARBA00010944"/>
    </source>
</evidence>
<evidence type="ECO:0000256" key="2">
    <source>
        <dbReference type="RuleBase" id="RU364082"/>
    </source>
</evidence>
<dbReference type="GO" id="GO:0008831">
    <property type="term" value="F:dTDP-4-dehydrorhamnose reductase activity"/>
    <property type="evidence" value="ECO:0007669"/>
    <property type="project" value="UniProtKB-EC"/>
</dbReference>
<dbReference type="EC" id="1.1.1.133" evidence="2"/>
<evidence type="ECO:0000259" key="3">
    <source>
        <dbReference type="Pfam" id="PF04321"/>
    </source>
</evidence>
<dbReference type="Gene3D" id="3.40.50.720">
    <property type="entry name" value="NAD(P)-binding Rossmann-like Domain"/>
    <property type="match status" value="1"/>
</dbReference>
<dbReference type="GO" id="GO:0019305">
    <property type="term" value="P:dTDP-rhamnose biosynthetic process"/>
    <property type="evidence" value="ECO:0007669"/>
    <property type="project" value="TreeGrafter"/>
</dbReference>
<dbReference type="Proteomes" id="UP000886841">
    <property type="component" value="Unassembled WGS sequence"/>
</dbReference>
<reference evidence="4" key="1">
    <citation type="submission" date="2020-10" db="EMBL/GenBank/DDBJ databases">
        <authorList>
            <person name="Gilroy R."/>
        </authorList>
    </citation>
    <scope>NUCLEOTIDE SEQUENCE</scope>
    <source>
        <strain evidence="4">ChiSxjej1B13-7041</strain>
    </source>
</reference>
<dbReference type="InterPro" id="IPR005913">
    <property type="entry name" value="dTDP_dehydrorham_reduct"/>
</dbReference>
<dbReference type="InterPro" id="IPR036291">
    <property type="entry name" value="NAD(P)-bd_dom_sf"/>
</dbReference>
<protein>
    <recommendedName>
        <fullName evidence="2">dTDP-4-dehydrorhamnose reductase</fullName>
        <ecNumber evidence="2">1.1.1.133</ecNumber>
    </recommendedName>
</protein>
<dbReference type="GO" id="GO:0005829">
    <property type="term" value="C:cytosol"/>
    <property type="evidence" value="ECO:0007669"/>
    <property type="project" value="TreeGrafter"/>
</dbReference>
<comment type="similarity">
    <text evidence="1 2">Belongs to the dTDP-4-dehydrorhamnose reductase family.</text>
</comment>
<accession>A0A9D1EGZ2</accession>
<dbReference type="NCBIfam" id="TIGR01214">
    <property type="entry name" value="rmlD"/>
    <property type="match status" value="1"/>
</dbReference>
<dbReference type="EMBL" id="DVHU01000004">
    <property type="protein sequence ID" value="HIR91848.1"/>
    <property type="molecule type" value="Genomic_DNA"/>
</dbReference>
<proteinExistence type="inferred from homology"/>
<comment type="caution">
    <text evidence="4">The sequence shown here is derived from an EMBL/GenBank/DDBJ whole genome shotgun (WGS) entry which is preliminary data.</text>
</comment>
<name>A0A9D1EGZ2_9FIRM</name>
<dbReference type="Pfam" id="PF04321">
    <property type="entry name" value="RmlD_sub_bind"/>
    <property type="match status" value="1"/>
</dbReference>
<keyword evidence="2 4" id="KW-0560">Oxidoreductase</keyword>